<dbReference type="AlphaFoldDB" id="A0A2Z3GKP4"/>
<evidence type="ECO:0000313" key="4">
    <source>
        <dbReference type="Proteomes" id="UP000245999"/>
    </source>
</evidence>
<evidence type="ECO:0000256" key="1">
    <source>
        <dbReference type="SAM" id="Phobius"/>
    </source>
</evidence>
<proteinExistence type="predicted"/>
<dbReference type="EMBL" id="CP029145">
    <property type="protein sequence ID" value="AWM32287.1"/>
    <property type="molecule type" value="Genomic_DNA"/>
</dbReference>
<protein>
    <recommendedName>
        <fullName evidence="2">Exonuclease domain-containing protein</fullName>
    </recommendedName>
</protein>
<reference evidence="4" key="1">
    <citation type="submission" date="2018-04" db="EMBL/GenBank/DDBJ databases">
        <title>Complete genome of Antarctic heterotrophic bacterium Hymenobacter nivis.</title>
        <authorList>
            <person name="Terashima M."/>
        </authorList>
    </citation>
    <scope>NUCLEOTIDE SEQUENCE [LARGE SCALE GENOMIC DNA]</scope>
    <source>
        <strain evidence="4">NBRC 111535</strain>
    </source>
</reference>
<name>A0A2Z3GKP4_9BACT</name>
<keyword evidence="1" id="KW-0812">Transmembrane</keyword>
<dbReference type="KEGG" id="hnv:DDQ68_05450"/>
<organism evidence="3 4">
    <name type="scientific">Hymenobacter nivis</name>
    <dbReference type="NCBI Taxonomy" id="1850093"/>
    <lineage>
        <taxon>Bacteria</taxon>
        <taxon>Pseudomonadati</taxon>
        <taxon>Bacteroidota</taxon>
        <taxon>Cytophagia</taxon>
        <taxon>Cytophagales</taxon>
        <taxon>Hymenobacteraceae</taxon>
        <taxon>Hymenobacter</taxon>
    </lineage>
</organism>
<dbReference type="InterPro" id="IPR036397">
    <property type="entry name" value="RNaseH_sf"/>
</dbReference>
<dbReference type="SMART" id="SM00479">
    <property type="entry name" value="EXOIII"/>
    <property type="match status" value="1"/>
</dbReference>
<evidence type="ECO:0000313" key="3">
    <source>
        <dbReference type="EMBL" id="AWM32287.1"/>
    </source>
</evidence>
<feature type="transmembrane region" description="Helical" evidence="1">
    <location>
        <begin position="271"/>
        <end position="291"/>
    </location>
</feature>
<dbReference type="InterPro" id="IPR013520">
    <property type="entry name" value="Ribonucl_H"/>
</dbReference>
<keyword evidence="4" id="KW-1185">Reference proteome</keyword>
<accession>A0A2Z3GKP4</accession>
<keyword evidence="1" id="KW-0472">Membrane</keyword>
<keyword evidence="1" id="KW-1133">Transmembrane helix</keyword>
<dbReference type="CDD" id="cd06127">
    <property type="entry name" value="DEDDh"/>
    <property type="match status" value="1"/>
</dbReference>
<gene>
    <name evidence="3" type="ORF">DDQ68_05450</name>
</gene>
<feature type="domain" description="Exonuclease" evidence="2">
    <location>
        <begin position="51"/>
        <end position="241"/>
    </location>
</feature>
<dbReference type="GO" id="GO:0006259">
    <property type="term" value="P:DNA metabolic process"/>
    <property type="evidence" value="ECO:0007669"/>
    <property type="project" value="UniProtKB-ARBA"/>
</dbReference>
<dbReference type="InterPro" id="IPR012337">
    <property type="entry name" value="RNaseH-like_sf"/>
</dbReference>
<dbReference type="Gene3D" id="3.30.420.10">
    <property type="entry name" value="Ribonuclease H-like superfamily/Ribonuclease H"/>
    <property type="match status" value="1"/>
</dbReference>
<dbReference type="Proteomes" id="UP000245999">
    <property type="component" value="Chromosome"/>
</dbReference>
<dbReference type="SUPFAM" id="SSF53098">
    <property type="entry name" value="Ribonuclease H-like"/>
    <property type="match status" value="1"/>
</dbReference>
<sequence>MRRWAFFAKPPPCLRKKQHRWGPSGQVLLAGAPSFAPPAIFFRPLRPVQDYLLFVDTETTGLPAGWRRPYADDAAWPHLAQLAWVVYTRAGALVKAENHYLRVPASTMQPAAQAIHGLSPEFLAAEGQALGPVLGALAADLAQYRPLVVGHFVQLDFHMLGVGFHRAGLPNPLPGLPTFCTMLPTGPLARALGPPPGRELLRLNELYEYLFREPLDRHHDAQTDAEATAACFFELWRTGYLTEASLAQQAPLAEPVAAGPFEWLGPRGWRWAAGAAGALVALFLIWLYYYYG</sequence>
<dbReference type="OrthoDB" id="9804290at2"/>
<dbReference type="GO" id="GO:0003676">
    <property type="term" value="F:nucleic acid binding"/>
    <property type="evidence" value="ECO:0007669"/>
    <property type="project" value="InterPro"/>
</dbReference>
<evidence type="ECO:0000259" key="2">
    <source>
        <dbReference type="SMART" id="SM00479"/>
    </source>
</evidence>
<dbReference type="Pfam" id="PF00929">
    <property type="entry name" value="RNase_T"/>
    <property type="match status" value="1"/>
</dbReference>
<dbReference type="GO" id="GO:0004527">
    <property type="term" value="F:exonuclease activity"/>
    <property type="evidence" value="ECO:0007669"/>
    <property type="project" value="UniProtKB-ARBA"/>
</dbReference>